<accession>A0AAF0FEF7</accession>
<dbReference type="InterPro" id="IPR011990">
    <property type="entry name" value="TPR-like_helical_dom_sf"/>
</dbReference>
<dbReference type="Proteomes" id="UP001214628">
    <property type="component" value="Chromosome 2"/>
</dbReference>
<reference evidence="1" key="1">
    <citation type="submission" date="2023-02" db="EMBL/GenBank/DDBJ databases">
        <title>Mating type loci evolution in Malassezia.</title>
        <authorList>
            <person name="Coelho M.A."/>
        </authorList>
    </citation>
    <scope>NUCLEOTIDE SEQUENCE</scope>
    <source>
        <strain evidence="1">CBS 14136</strain>
    </source>
</reference>
<gene>
    <name evidence="1" type="ORF">MPSI1_001929</name>
</gene>
<keyword evidence="2" id="KW-1185">Reference proteome</keyword>
<dbReference type="AlphaFoldDB" id="A0AAF0FEF7"/>
<dbReference type="EMBL" id="CP118376">
    <property type="protein sequence ID" value="WFD43268.1"/>
    <property type="molecule type" value="Genomic_DNA"/>
</dbReference>
<protein>
    <submittedName>
        <fullName evidence="1">Uncharacterized protein</fullName>
    </submittedName>
</protein>
<sequence>MDTYLALRSSADELQEIPEASIVKLINDCGNGGLSGIIQNITIDLLNGSLAKSGTHRRRRLLTALLAMNSSCHHTLQMEPKVISVITFALAKESDAFAQELTPFDAAHVLNMLLKVHVFNGPHIPLIRPLFDRLLATGEFPDANEGFYVLEYLLQYSDEEPGELMEIVSQTMHQDAQVLGQQTMQQARADGSLWQSWAQSQSDGLMPTNRKALLSSALRITLWSLCCRTWLRLRRSKRFSHALQQLLQAMTKADQIISEAQLPTTPSPTSSIIRALLQTHLVNLANSSSANAIAAGVECVIAFPTISPDLLPRVVALILAKAVEFHRFDLAERLFQLPIFAQDRDPSYFRAIFQHLGPSATLHALRHLAKSQKFADFRVVFRLLDKSFKDHEWDDFWPTPLRSELITWVAVAEMEQETITLCKRWMGRLQMIALDDRRRWLHCNEDSPVASDSSTMSVMQRLNSLLELHGESALYQEATSHSETDTPVFSPASMLFTAPCILAVVRLLARSPRFGSPINLPFAIVVRDKYLTSSALEHRSRQELTALAQASFMVGDRTAGASLFRQILKHGIDASAFSVLLRGAADANIEEAVEIFLSMPDSSDYTEFKSNARLYSVLISRCVHQCRFDLSDRLYAAGKSQGLSGQMENTAHSTLLANSDLPPEAVLRKIQSLMDEGWKPEMRLINWGVRSMVRGYTLRGAGSPPNPVSDQGLTSAVKLLLLGSERMQFIDLSVARFLLYHLTHALRNKQRSIKKIQTRWTIILDRITHALRWTRHITGVSAYAQLESIPLENNFSRQNKPNALPLPLLFQLANAYDTVGDLRGVAAMLVWIETSHQTDIPHLDTRQAKNLRRIRRRAQPFANLHPSKTWWNATTDSLRS</sequence>
<evidence type="ECO:0000313" key="2">
    <source>
        <dbReference type="Proteomes" id="UP001214628"/>
    </source>
</evidence>
<name>A0AAF0FEF7_9BASI</name>
<evidence type="ECO:0000313" key="1">
    <source>
        <dbReference type="EMBL" id="WFD43268.1"/>
    </source>
</evidence>
<proteinExistence type="predicted"/>
<dbReference type="Gene3D" id="1.25.40.10">
    <property type="entry name" value="Tetratricopeptide repeat domain"/>
    <property type="match status" value="1"/>
</dbReference>
<organism evidence="1 2">
    <name type="scientific">Malassezia psittaci</name>
    <dbReference type="NCBI Taxonomy" id="1821823"/>
    <lineage>
        <taxon>Eukaryota</taxon>
        <taxon>Fungi</taxon>
        <taxon>Dikarya</taxon>
        <taxon>Basidiomycota</taxon>
        <taxon>Ustilaginomycotina</taxon>
        <taxon>Malasseziomycetes</taxon>
        <taxon>Malasseziales</taxon>
        <taxon>Malasseziaceae</taxon>
        <taxon>Malassezia</taxon>
    </lineage>
</organism>